<name>A0A9X7UWD0_9GAMM</name>
<feature type="signal peptide" evidence="1">
    <location>
        <begin position="1"/>
        <end position="22"/>
    </location>
</feature>
<evidence type="ECO:0000313" key="3">
    <source>
        <dbReference type="Proteomes" id="UP000596074"/>
    </source>
</evidence>
<dbReference type="EMBL" id="CP046056">
    <property type="protein sequence ID" value="QQD23273.1"/>
    <property type="molecule type" value="Genomic_DNA"/>
</dbReference>
<dbReference type="Gene3D" id="2.40.160.10">
    <property type="entry name" value="Porin"/>
    <property type="match status" value="1"/>
</dbReference>
<gene>
    <name evidence="2" type="ORF">GJQ55_01745</name>
</gene>
<accession>A0A9X7UWD0</accession>
<feature type="chain" id="PRO_5040991904" description="Porin domain-containing protein" evidence="1">
    <location>
        <begin position="23"/>
        <end position="390"/>
    </location>
</feature>
<reference evidence="2 3" key="1">
    <citation type="submission" date="2019-11" db="EMBL/GenBank/DDBJ databases">
        <title>Venatorbacter sp. nov. a predator of Campylobacter and other Gram-negative bacteria.</title>
        <authorList>
            <person name="Saeedi A."/>
            <person name="Cummings N.J."/>
            <person name="Connerton I.F."/>
            <person name="Connerton P.L."/>
        </authorList>
    </citation>
    <scope>NUCLEOTIDE SEQUENCE [LARGE SCALE GENOMIC DNA]</scope>
    <source>
        <strain evidence="2">XL5</strain>
    </source>
</reference>
<dbReference type="SUPFAM" id="SSF56935">
    <property type="entry name" value="Porins"/>
    <property type="match status" value="1"/>
</dbReference>
<dbReference type="Proteomes" id="UP000596074">
    <property type="component" value="Chromosome"/>
</dbReference>
<protein>
    <recommendedName>
        <fullName evidence="4">Porin domain-containing protein</fullName>
    </recommendedName>
</protein>
<dbReference type="AlphaFoldDB" id="A0A9X7UWD0"/>
<evidence type="ECO:0008006" key="4">
    <source>
        <dbReference type="Google" id="ProtNLM"/>
    </source>
</evidence>
<keyword evidence="3" id="KW-1185">Reference proteome</keyword>
<organism evidence="2 3">
    <name type="scientific">Venatoribacter cucullus</name>
    <dbReference type="NCBI Taxonomy" id="2661630"/>
    <lineage>
        <taxon>Bacteria</taxon>
        <taxon>Pseudomonadati</taxon>
        <taxon>Pseudomonadota</taxon>
        <taxon>Gammaproteobacteria</taxon>
        <taxon>Oceanospirillales</taxon>
        <taxon>Oceanospirillaceae</taxon>
        <taxon>Venatoribacter</taxon>
    </lineage>
</organism>
<dbReference type="RefSeq" id="WP_228345795.1">
    <property type="nucleotide sequence ID" value="NZ_CP046056.1"/>
</dbReference>
<evidence type="ECO:0000256" key="1">
    <source>
        <dbReference type="SAM" id="SignalP"/>
    </source>
</evidence>
<sequence>MVLKKTGLAAAVLLAGSQLAYANDLNINGFINVTGGVLSNDKISLDGYDDNPSFDQGTLMGLQMSKKVNDSTSATVQLVSRGSEDYKTEASWAYITYALNNDTDIRAGRLRTPFFYYSDFLEVGYAFNWVRPPSSVYRLDGLSSITGVDITHRFNIGNVDGSVQVYTGRYNDDFALNGDTYEVELRNTLGAVFSLNQGNFGARVSYHQADLSFDAEAAATGRALDRLLFTATNFGVGTAFTPQEDQSKFYQASLTWDNGSTALIAEWTALKHDTAALLDDQAWLISAAQRYGDATVHLTYSVTEDDLKSGTVGTVQKFAENKDARIILGLRYDYDSSTALKFEVQHVDQDSASNRGDALKANPALGAAAANLPMDNNSGFLYTVGMSLVF</sequence>
<dbReference type="KEGG" id="vcw:GJQ55_01745"/>
<evidence type="ECO:0000313" key="2">
    <source>
        <dbReference type="EMBL" id="QQD23273.1"/>
    </source>
</evidence>
<dbReference type="InterPro" id="IPR023614">
    <property type="entry name" value="Porin_dom_sf"/>
</dbReference>
<proteinExistence type="predicted"/>
<keyword evidence="1" id="KW-0732">Signal</keyword>